<keyword evidence="2" id="KW-1185">Reference proteome</keyword>
<name>A0A5E4D5L7_MARMO</name>
<accession>A0A5E4D5L7</accession>
<protein>
    <submittedName>
        <fullName evidence="1">Uncharacterized protein</fullName>
    </submittedName>
</protein>
<sequence>MIFKLDYSVNNCLWHQNRGVDVCRSPASLVLVPVWVPAPFSSAGGSAGGQRKDSTCWNFAGLLEPSEAIKVGERSRPDQYQK</sequence>
<evidence type="ECO:0000313" key="2">
    <source>
        <dbReference type="Proteomes" id="UP000335636"/>
    </source>
</evidence>
<evidence type="ECO:0000313" key="1">
    <source>
        <dbReference type="EMBL" id="VTJ89296.1"/>
    </source>
</evidence>
<organism evidence="1 2">
    <name type="scientific">Marmota monax</name>
    <name type="common">Woodchuck</name>
    <dbReference type="NCBI Taxonomy" id="9995"/>
    <lineage>
        <taxon>Eukaryota</taxon>
        <taxon>Metazoa</taxon>
        <taxon>Chordata</taxon>
        <taxon>Craniata</taxon>
        <taxon>Vertebrata</taxon>
        <taxon>Euteleostomi</taxon>
        <taxon>Mammalia</taxon>
        <taxon>Eutheria</taxon>
        <taxon>Euarchontoglires</taxon>
        <taxon>Glires</taxon>
        <taxon>Rodentia</taxon>
        <taxon>Sciuromorpha</taxon>
        <taxon>Sciuridae</taxon>
        <taxon>Xerinae</taxon>
        <taxon>Marmotini</taxon>
        <taxon>Marmota</taxon>
    </lineage>
</organism>
<proteinExistence type="predicted"/>
<dbReference type="AlphaFoldDB" id="A0A5E4D5L7"/>
<dbReference type="Proteomes" id="UP000335636">
    <property type="component" value="Unassembled WGS sequence"/>
</dbReference>
<reference evidence="1" key="1">
    <citation type="submission" date="2019-04" db="EMBL/GenBank/DDBJ databases">
        <authorList>
            <person name="Alioto T."/>
            <person name="Alioto T."/>
        </authorList>
    </citation>
    <scope>NUCLEOTIDE SEQUENCE [LARGE SCALE GENOMIC DNA]</scope>
</reference>
<comment type="caution">
    <text evidence="1">The sequence shown here is derived from an EMBL/GenBank/DDBJ whole genome shotgun (WGS) entry which is preliminary data.</text>
</comment>
<gene>
    <name evidence="1" type="ORF">MONAX_5E002682</name>
</gene>
<dbReference type="EMBL" id="CABDUW010003474">
    <property type="protein sequence ID" value="VTJ89296.1"/>
    <property type="molecule type" value="Genomic_DNA"/>
</dbReference>